<proteinExistence type="predicted"/>
<keyword evidence="2" id="KW-1185">Reference proteome</keyword>
<evidence type="ECO:0000313" key="3">
    <source>
        <dbReference type="WBParaSite" id="BPAG_0001113001-mRNA-1"/>
    </source>
</evidence>
<protein>
    <submittedName>
        <fullName evidence="3">SCP domain-containing protein</fullName>
    </submittedName>
</protein>
<reference evidence="3" key="1">
    <citation type="submission" date="2017-02" db="UniProtKB">
        <authorList>
            <consortium name="WormBaseParasite"/>
        </authorList>
    </citation>
    <scope>IDENTIFICATION</scope>
</reference>
<dbReference type="EMBL" id="UZAD01013213">
    <property type="protein sequence ID" value="VDN92278.1"/>
    <property type="molecule type" value="Genomic_DNA"/>
</dbReference>
<dbReference type="AlphaFoldDB" id="A0A0N4TR72"/>
<dbReference type="WBParaSite" id="BPAG_0001113001-mRNA-1">
    <property type="protein sequence ID" value="BPAG_0001113001-mRNA-1"/>
    <property type="gene ID" value="BPAG_0001113001"/>
</dbReference>
<organism evidence="3">
    <name type="scientific">Brugia pahangi</name>
    <name type="common">Filarial nematode worm</name>
    <dbReference type="NCBI Taxonomy" id="6280"/>
    <lineage>
        <taxon>Eukaryota</taxon>
        <taxon>Metazoa</taxon>
        <taxon>Ecdysozoa</taxon>
        <taxon>Nematoda</taxon>
        <taxon>Chromadorea</taxon>
        <taxon>Rhabditida</taxon>
        <taxon>Spirurina</taxon>
        <taxon>Spiruromorpha</taxon>
        <taxon>Filarioidea</taxon>
        <taxon>Onchocercidae</taxon>
        <taxon>Brugia</taxon>
    </lineage>
</organism>
<reference evidence="1 2" key="2">
    <citation type="submission" date="2018-11" db="EMBL/GenBank/DDBJ databases">
        <authorList>
            <consortium name="Pathogen Informatics"/>
        </authorList>
    </citation>
    <scope>NUCLEOTIDE SEQUENCE [LARGE SCALE GENOMIC DNA]</scope>
</reference>
<evidence type="ECO:0000313" key="2">
    <source>
        <dbReference type="Proteomes" id="UP000278627"/>
    </source>
</evidence>
<evidence type="ECO:0000313" key="1">
    <source>
        <dbReference type="EMBL" id="VDN92278.1"/>
    </source>
</evidence>
<name>A0A0N4TR72_BRUPA</name>
<dbReference type="Proteomes" id="UP000278627">
    <property type="component" value="Unassembled WGS sequence"/>
</dbReference>
<gene>
    <name evidence="1" type="ORF">BPAG_LOCUS11092</name>
</gene>
<sequence length="84" mass="9408">MAREDGVEYVGWINIHFYIIHVLTKRPRILGVVRLGSCLGCWIDCARVSIVCVYSTGVSTVCANYCAQVDCNTDAEPFRLIHCI</sequence>
<accession>A0A0N4TR72</accession>